<dbReference type="Proteomes" id="UP000094023">
    <property type="component" value="Unassembled WGS sequence"/>
</dbReference>
<dbReference type="PANTHER" id="PTHR18964">
    <property type="entry name" value="ROK (REPRESSOR, ORF, KINASE) FAMILY"/>
    <property type="match status" value="1"/>
</dbReference>
<dbReference type="InterPro" id="IPR000600">
    <property type="entry name" value="ROK"/>
</dbReference>
<dbReference type="RefSeq" id="WP_066752910.1">
    <property type="nucleotide sequence ID" value="NZ_LXEN01000154.1"/>
</dbReference>
<evidence type="ECO:0000313" key="1">
    <source>
        <dbReference type="EMBL" id="OAT21581.1"/>
    </source>
</evidence>
<proteinExistence type="predicted"/>
<dbReference type="GO" id="GO:0009384">
    <property type="term" value="F:N-acylmannosamine kinase activity"/>
    <property type="evidence" value="ECO:0007669"/>
    <property type="project" value="TreeGrafter"/>
</dbReference>
<protein>
    <submittedName>
        <fullName evidence="1">Putative transcriptional regulator</fullName>
    </submittedName>
</protein>
<dbReference type="GO" id="GO:0019262">
    <property type="term" value="P:N-acetylneuraminate catabolic process"/>
    <property type="evidence" value="ECO:0007669"/>
    <property type="project" value="TreeGrafter"/>
</dbReference>
<dbReference type="Gene3D" id="3.30.420.40">
    <property type="match status" value="4"/>
</dbReference>
<dbReference type="SUPFAM" id="SSF46785">
    <property type="entry name" value="Winged helix' DNA-binding domain"/>
    <property type="match status" value="1"/>
</dbReference>
<dbReference type="InterPro" id="IPR036390">
    <property type="entry name" value="WH_DNA-bd_sf"/>
</dbReference>
<dbReference type="SUPFAM" id="SSF53067">
    <property type="entry name" value="Actin-like ATPase domain"/>
    <property type="match status" value="1"/>
</dbReference>
<dbReference type="CDD" id="cd23763">
    <property type="entry name" value="ASKHA_ATPase_ROK"/>
    <property type="match status" value="1"/>
</dbReference>
<dbReference type="PATRIC" id="fig|1354337.4.peg.3120"/>
<evidence type="ECO:0000313" key="2">
    <source>
        <dbReference type="Proteomes" id="UP000094023"/>
    </source>
</evidence>
<dbReference type="STRING" id="1354337.M983_3027"/>
<dbReference type="AlphaFoldDB" id="A0A198FBD3"/>
<accession>A0A198FBD3</accession>
<dbReference type="InterPro" id="IPR036388">
    <property type="entry name" value="WH-like_DNA-bd_sf"/>
</dbReference>
<dbReference type="EMBL" id="LXEN01000154">
    <property type="protein sequence ID" value="OAT21581.1"/>
    <property type="molecule type" value="Genomic_DNA"/>
</dbReference>
<gene>
    <name evidence="1" type="ORF">M983_3027</name>
</gene>
<dbReference type="Pfam" id="PF00480">
    <property type="entry name" value="ROK"/>
    <property type="match status" value="1"/>
</dbReference>
<dbReference type="PANTHER" id="PTHR18964:SF169">
    <property type="entry name" value="N-ACETYLMANNOSAMINE KINASE"/>
    <property type="match status" value="1"/>
</dbReference>
<organism evidence="1 2">
    <name type="scientific">Proteus myxofaciens ATCC 19692</name>
    <dbReference type="NCBI Taxonomy" id="1354337"/>
    <lineage>
        <taxon>Bacteria</taxon>
        <taxon>Pseudomonadati</taxon>
        <taxon>Pseudomonadota</taxon>
        <taxon>Gammaproteobacteria</taxon>
        <taxon>Enterobacterales</taxon>
        <taxon>Morganellaceae</taxon>
        <taxon>Proteus</taxon>
    </lineage>
</organism>
<dbReference type="Pfam" id="PF13412">
    <property type="entry name" value="HTH_24"/>
    <property type="match status" value="1"/>
</dbReference>
<keyword evidence="2" id="KW-1185">Reference proteome</keyword>
<dbReference type="OrthoDB" id="8595273at2"/>
<name>A0A198FBD3_9GAMM</name>
<comment type="caution">
    <text evidence="1">The sequence shown here is derived from an EMBL/GenBank/DDBJ whole genome shotgun (WGS) entry which is preliminary data.</text>
</comment>
<dbReference type="InterPro" id="IPR043129">
    <property type="entry name" value="ATPase_NBD"/>
</dbReference>
<sequence length="369" mass="41157">MTTSPEIVDLKPTQQLLLELIRRHAPITRAELSKLAGLTPGAITQQCRELLFSGLIIEGEKNMGQRGQPSLPLKLNPGGACSIGISFSAGFIDITLVDFCGKKLFSHSEIHRENQPLDITLTQIKKMVDKTLKKLKLQHARILGIGYAVPGFLKQDGKKRQCVTWLESWRDIDLQMAFEENLPWSAWIENNANASAIGELYSGQWNEYQDITLIELGYGIGAGIIADNKILRGGFKNAGEVGMAFPTGEPRPSYKDLLGAINEAGFEEEKLPELIKNNHPIIETWYKRAQQQVEQTVMGCLAWLDPQLIILGGSMPKLITKRLVQDIELYLDQRLDKERPRVKLTHSNMGAESASWGAAMLPLYQIINA</sequence>
<reference evidence="1 2" key="1">
    <citation type="submission" date="2016-04" db="EMBL/GenBank/DDBJ databases">
        <title>ATOL: Assembling a taxonomically balanced genome-scale reconstruction of the evolutionary history of the Enterobacteriaceae.</title>
        <authorList>
            <person name="Plunkett G.III."/>
            <person name="Neeno-Eckwall E.C."/>
            <person name="Glasner J.D."/>
            <person name="Perna N.T."/>
        </authorList>
    </citation>
    <scope>NUCLEOTIDE SEQUENCE [LARGE SCALE GENOMIC DNA]</scope>
    <source>
        <strain evidence="1 2">ATCC 19692</strain>
    </source>
</reference>
<dbReference type="Gene3D" id="1.10.10.10">
    <property type="entry name" value="Winged helix-like DNA-binding domain superfamily/Winged helix DNA-binding domain"/>
    <property type="match status" value="1"/>
</dbReference>